<dbReference type="Pfam" id="PF10531">
    <property type="entry name" value="SLBB"/>
    <property type="match status" value="1"/>
</dbReference>
<dbReference type="EMBL" id="BARV01024521">
    <property type="protein sequence ID" value="GAI46560.1"/>
    <property type="molecule type" value="Genomic_DNA"/>
</dbReference>
<feature type="transmembrane region" description="Helical" evidence="1">
    <location>
        <begin position="6"/>
        <end position="23"/>
    </location>
</feature>
<dbReference type="InterPro" id="IPR051675">
    <property type="entry name" value="Endo/Exo/Phosphatase_dom_1"/>
</dbReference>
<proteinExistence type="predicted"/>
<dbReference type="InterPro" id="IPR004509">
    <property type="entry name" value="Competence_ComEA_HhH"/>
</dbReference>
<dbReference type="GO" id="GO:0015628">
    <property type="term" value="P:protein secretion by the type II secretion system"/>
    <property type="evidence" value="ECO:0007669"/>
    <property type="project" value="TreeGrafter"/>
</dbReference>
<keyword evidence="1" id="KW-1133">Transmembrane helix</keyword>
<accession>X1Q675</accession>
<feature type="domain" description="Helix-hairpin-helix DNA-binding motif class 1" evidence="2">
    <location>
        <begin position="109"/>
        <end position="128"/>
    </location>
</feature>
<evidence type="ECO:0000256" key="1">
    <source>
        <dbReference type="SAM" id="Phobius"/>
    </source>
</evidence>
<evidence type="ECO:0000259" key="2">
    <source>
        <dbReference type="SMART" id="SM00278"/>
    </source>
</evidence>
<dbReference type="NCBIfam" id="TIGR00426">
    <property type="entry name" value="competence protein ComEA helix-hairpin-helix repeat region"/>
    <property type="match status" value="1"/>
</dbReference>
<dbReference type="InterPro" id="IPR019554">
    <property type="entry name" value="Soluble_ligand-bd"/>
</dbReference>
<protein>
    <recommendedName>
        <fullName evidence="2">Helix-hairpin-helix DNA-binding motif class 1 domain-containing protein</fullName>
    </recommendedName>
</protein>
<gene>
    <name evidence="3" type="ORF">S06H3_40013</name>
</gene>
<name>X1Q675_9ZZZZ</name>
<dbReference type="PANTHER" id="PTHR21180">
    <property type="entry name" value="ENDONUCLEASE/EXONUCLEASE/PHOSPHATASE FAMILY DOMAIN-CONTAINING PROTEIN 1"/>
    <property type="match status" value="1"/>
</dbReference>
<keyword evidence="1" id="KW-0812">Transmembrane</keyword>
<feature type="non-terminal residue" evidence="3">
    <location>
        <position position="1"/>
    </location>
</feature>
<dbReference type="PANTHER" id="PTHR21180:SF32">
    <property type="entry name" value="ENDONUCLEASE_EXONUCLEASE_PHOSPHATASE FAMILY DOMAIN-CONTAINING PROTEIN 1"/>
    <property type="match status" value="1"/>
</dbReference>
<feature type="domain" description="Helix-hairpin-helix DNA-binding motif class 1" evidence="2">
    <location>
        <begin position="139"/>
        <end position="158"/>
    </location>
</feature>
<evidence type="ECO:0000313" key="3">
    <source>
        <dbReference type="EMBL" id="GAI46560.1"/>
    </source>
</evidence>
<dbReference type="SMART" id="SM00278">
    <property type="entry name" value="HhH1"/>
    <property type="match status" value="2"/>
</dbReference>
<reference evidence="3" key="1">
    <citation type="journal article" date="2014" name="Front. Microbiol.">
        <title>High frequency of phylogenetically diverse reductive dehalogenase-homologous genes in deep subseafloor sedimentary metagenomes.</title>
        <authorList>
            <person name="Kawai M."/>
            <person name="Futagami T."/>
            <person name="Toyoda A."/>
            <person name="Takaki Y."/>
            <person name="Nishi S."/>
            <person name="Hori S."/>
            <person name="Arai W."/>
            <person name="Tsubouchi T."/>
            <person name="Morono Y."/>
            <person name="Uchiyama I."/>
            <person name="Ito T."/>
            <person name="Fujiyama A."/>
            <person name="Inagaki F."/>
            <person name="Takami H."/>
        </authorList>
    </citation>
    <scope>NUCLEOTIDE SEQUENCE</scope>
    <source>
        <strain evidence="3">Expedition CK06-06</strain>
    </source>
</reference>
<organism evidence="3">
    <name type="scientific">marine sediment metagenome</name>
    <dbReference type="NCBI Taxonomy" id="412755"/>
    <lineage>
        <taxon>unclassified sequences</taxon>
        <taxon>metagenomes</taxon>
        <taxon>ecological metagenomes</taxon>
    </lineage>
</organism>
<dbReference type="Pfam" id="PF12836">
    <property type="entry name" value="HHH_3"/>
    <property type="match status" value="1"/>
</dbReference>
<dbReference type="SUPFAM" id="SSF47781">
    <property type="entry name" value="RuvA domain 2-like"/>
    <property type="match status" value="1"/>
</dbReference>
<keyword evidence="1" id="KW-0472">Membrane</keyword>
<sequence length="163" mass="17850">NQFWTLIIILLIAIIVVGSLVTWSRYSRSQPIEISISPSQEIQGEIYIGGAVNNPGFYPLKAGDSIDDVIRAAGGTSVNTDASRLKLYIPEVGKEEPPQKVNLNRAEAWLLQALPGIGETRAQAIIDYRQQSGQFDNINELTKVEGIGTATYEKIKHLVTVAD</sequence>
<dbReference type="InterPro" id="IPR003583">
    <property type="entry name" value="Hlx-hairpin-Hlx_DNA-bd_motif"/>
</dbReference>
<comment type="caution">
    <text evidence="3">The sequence shown here is derived from an EMBL/GenBank/DDBJ whole genome shotgun (WGS) entry which is preliminary data.</text>
</comment>
<dbReference type="GO" id="GO:0003677">
    <property type="term" value="F:DNA binding"/>
    <property type="evidence" value="ECO:0007669"/>
    <property type="project" value="InterPro"/>
</dbReference>
<dbReference type="Gene3D" id="1.10.150.320">
    <property type="entry name" value="Photosystem II 12 kDa extrinsic protein"/>
    <property type="match status" value="1"/>
</dbReference>
<dbReference type="GO" id="GO:0015627">
    <property type="term" value="C:type II protein secretion system complex"/>
    <property type="evidence" value="ECO:0007669"/>
    <property type="project" value="TreeGrafter"/>
</dbReference>
<dbReference type="AlphaFoldDB" id="X1Q675"/>
<dbReference type="GO" id="GO:0006281">
    <property type="term" value="P:DNA repair"/>
    <property type="evidence" value="ECO:0007669"/>
    <property type="project" value="InterPro"/>
</dbReference>
<dbReference type="InterPro" id="IPR010994">
    <property type="entry name" value="RuvA_2-like"/>
</dbReference>